<reference evidence="7" key="1">
    <citation type="journal article" date="2014" name="Front. Microbiol.">
        <title>High frequency of phylogenetically diverse reductive dehalogenase-homologous genes in deep subseafloor sedimentary metagenomes.</title>
        <authorList>
            <person name="Kawai M."/>
            <person name="Futagami T."/>
            <person name="Toyoda A."/>
            <person name="Takaki Y."/>
            <person name="Nishi S."/>
            <person name="Hori S."/>
            <person name="Arai W."/>
            <person name="Tsubouchi T."/>
            <person name="Morono Y."/>
            <person name="Uchiyama I."/>
            <person name="Ito T."/>
            <person name="Fujiyama A."/>
            <person name="Inagaki F."/>
            <person name="Takami H."/>
        </authorList>
    </citation>
    <scope>NUCLEOTIDE SEQUENCE</scope>
    <source>
        <strain evidence="7">Expedition CK06-06</strain>
    </source>
</reference>
<evidence type="ECO:0000256" key="4">
    <source>
        <dbReference type="ARBA" id="ARBA00022989"/>
    </source>
</evidence>
<evidence type="ECO:0000256" key="2">
    <source>
        <dbReference type="ARBA" id="ARBA00022475"/>
    </source>
</evidence>
<organism evidence="7">
    <name type="scientific">marine sediment metagenome</name>
    <dbReference type="NCBI Taxonomy" id="412755"/>
    <lineage>
        <taxon>unclassified sequences</taxon>
        <taxon>metagenomes</taxon>
        <taxon>ecological metagenomes</taxon>
    </lineage>
</organism>
<evidence type="ECO:0008006" key="8">
    <source>
        <dbReference type="Google" id="ProtNLM"/>
    </source>
</evidence>
<evidence type="ECO:0000256" key="5">
    <source>
        <dbReference type="ARBA" id="ARBA00023136"/>
    </source>
</evidence>
<comment type="subcellular location">
    <subcellularLocation>
        <location evidence="1">Cell membrane</location>
        <topology evidence="1">Multi-pass membrane protein</topology>
    </subcellularLocation>
</comment>
<feature type="transmembrane region" description="Helical" evidence="6">
    <location>
        <begin position="256"/>
        <end position="276"/>
    </location>
</feature>
<name>X1RMH7_9ZZZZ</name>
<feature type="transmembrane region" description="Helical" evidence="6">
    <location>
        <begin position="196"/>
        <end position="215"/>
    </location>
</feature>
<feature type="transmembrane region" description="Helical" evidence="6">
    <location>
        <begin position="227"/>
        <end position="244"/>
    </location>
</feature>
<keyword evidence="3 6" id="KW-0812">Transmembrane</keyword>
<dbReference type="GO" id="GO:0005886">
    <property type="term" value="C:plasma membrane"/>
    <property type="evidence" value="ECO:0007669"/>
    <property type="project" value="UniProtKB-SubCell"/>
</dbReference>
<comment type="caution">
    <text evidence="7">The sequence shown here is derived from an EMBL/GenBank/DDBJ whole genome shotgun (WGS) entry which is preliminary data.</text>
</comment>
<dbReference type="PANTHER" id="PTHR30106:SF1">
    <property type="entry name" value="UPF0324 MEMBRANE PROTEIN FN0533"/>
    <property type="match status" value="1"/>
</dbReference>
<evidence type="ECO:0000256" key="6">
    <source>
        <dbReference type="SAM" id="Phobius"/>
    </source>
</evidence>
<feature type="transmembrane region" description="Helical" evidence="6">
    <location>
        <begin position="92"/>
        <end position="114"/>
    </location>
</feature>
<dbReference type="PANTHER" id="PTHR30106">
    <property type="entry name" value="INNER MEMBRANE PROTEIN YEIH-RELATED"/>
    <property type="match status" value="1"/>
</dbReference>
<keyword evidence="2" id="KW-1003">Cell membrane</keyword>
<dbReference type="EMBL" id="BARW01008216">
    <property type="protein sequence ID" value="GAI81853.1"/>
    <property type="molecule type" value="Genomic_DNA"/>
</dbReference>
<keyword evidence="5 6" id="KW-0472">Membrane</keyword>
<feature type="transmembrane region" description="Helical" evidence="6">
    <location>
        <begin position="62"/>
        <end position="85"/>
    </location>
</feature>
<gene>
    <name evidence="7" type="ORF">S12H4_16914</name>
</gene>
<proteinExistence type="predicted"/>
<dbReference type="Pfam" id="PF03601">
    <property type="entry name" value="Cons_hypoth698"/>
    <property type="match status" value="1"/>
</dbReference>
<feature type="transmembrane region" description="Helical" evidence="6">
    <location>
        <begin position="6"/>
        <end position="24"/>
    </location>
</feature>
<dbReference type="InterPro" id="IPR018383">
    <property type="entry name" value="UPF0324_pro"/>
</dbReference>
<evidence type="ECO:0000313" key="7">
    <source>
        <dbReference type="EMBL" id="GAI81853.1"/>
    </source>
</evidence>
<keyword evidence="4 6" id="KW-1133">Transmembrane helix</keyword>
<feature type="transmembrane region" description="Helical" evidence="6">
    <location>
        <begin position="154"/>
        <end position="175"/>
    </location>
</feature>
<feature type="transmembrane region" description="Helical" evidence="6">
    <location>
        <begin position="36"/>
        <end position="56"/>
    </location>
</feature>
<evidence type="ECO:0000256" key="1">
    <source>
        <dbReference type="ARBA" id="ARBA00004651"/>
    </source>
</evidence>
<feature type="non-terminal residue" evidence="7">
    <location>
        <position position="1"/>
    </location>
</feature>
<sequence length="362" mass="39123">EVGLSYYSIFLHAGIIMLGSQYLLRDIVKLGPVTIAIMVVFVFGSAALLIFIGRLFRADDSLIGVMAAGFSMCGVTAAVATAPMVRAKSEQITYAIAATVSFGVFCMIGLPYLARLFDITQYSFGVISATGVPNSAQVIATGYMLGFEAGKVSGFVNIGRVVLIPAGALFIYFLSMTREVLAAEKIDVWQTVKEKFPVYVFGFIIVWVANCFHFFPKPTVFAIEKVMIWFFSLSFVGLGLQTKLSDVRKAGIKGAIVGYLAGTIKLALAIIVISIFCQLPGLAWPVTVHHRLPLGTHGTPGPEVVRISINIYHPAVLDLNPGGTANLTELAAAVHFLIYILRREGFAKQVCFSAKSGRQYSP</sequence>
<dbReference type="AlphaFoldDB" id="X1RMH7"/>
<evidence type="ECO:0000256" key="3">
    <source>
        <dbReference type="ARBA" id="ARBA00022692"/>
    </source>
</evidence>
<feature type="non-terminal residue" evidence="7">
    <location>
        <position position="362"/>
    </location>
</feature>
<protein>
    <recommendedName>
        <fullName evidence="8">Sulfate exporter family transporter</fullName>
    </recommendedName>
</protein>
<accession>X1RMH7</accession>